<comment type="subcellular location">
    <subcellularLocation>
        <location evidence="1">Membrane</location>
        <topology evidence="1">Multi-pass membrane protein</topology>
    </subcellularLocation>
</comment>
<keyword evidence="5" id="KW-0325">Glycoprotein</keyword>
<feature type="compositionally biased region" description="Polar residues" evidence="7">
    <location>
        <begin position="511"/>
        <end position="525"/>
    </location>
</feature>
<dbReference type="STRING" id="35570.A0A1I8P9L4"/>
<feature type="compositionally biased region" description="Low complexity" evidence="7">
    <location>
        <begin position="526"/>
        <end position="539"/>
    </location>
</feature>
<dbReference type="GO" id="GO:0015275">
    <property type="term" value="F:stretch-activated, monoatomic cation-selective, calcium channel activity"/>
    <property type="evidence" value="ECO:0007669"/>
    <property type="project" value="TreeGrafter"/>
</dbReference>
<feature type="compositionally biased region" description="Low complexity" evidence="7">
    <location>
        <begin position="470"/>
        <end position="495"/>
    </location>
</feature>
<dbReference type="EnsemblMetazoa" id="SCAU006086-RA">
    <property type="protein sequence ID" value="SCAU006086-PA"/>
    <property type="gene ID" value="SCAU006086"/>
</dbReference>
<feature type="compositionally biased region" description="Polar residues" evidence="7">
    <location>
        <begin position="456"/>
        <end position="469"/>
    </location>
</feature>
<feature type="region of interest" description="Disordered" evidence="7">
    <location>
        <begin position="511"/>
        <end position="539"/>
    </location>
</feature>
<accession>A0A1I8P9L4</accession>
<dbReference type="GO" id="GO:0005886">
    <property type="term" value="C:plasma membrane"/>
    <property type="evidence" value="ECO:0007669"/>
    <property type="project" value="TreeGrafter"/>
</dbReference>
<feature type="region of interest" description="Disordered" evidence="7">
    <location>
        <begin position="748"/>
        <end position="767"/>
    </location>
</feature>
<dbReference type="PANTHER" id="PTHR15819">
    <property type="entry name" value="TRANSMEMBRANE PROTEIN FAM155"/>
    <property type="match status" value="1"/>
</dbReference>
<feature type="compositionally biased region" description="Acidic residues" evidence="7">
    <location>
        <begin position="93"/>
        <end position="116"/>
    </location>
</feature>
<protein>
    <submittedName>
        <fullName evidence="8">Uncharacterized protein</fullName>
    </submittedName>
</protein>
<evidence type="ECO:0000256" key="6">
    <source>
        <dbReference type="ARBA" id="ARBA00029445"/>
    </source>
</evidence>
<keyword evidence="3" id="KW-1133">Transmembrane helix</keyword>
<feature type="compositionally biased region" description="Basic residues" evidence="7">
    <location>
        <begin position="751"/>
        <end position="761"/>
    </location>
</feature>
<keyword evidence="9" id="KW-1185">Reference proteome</keyword>
<feature type="compositionally biased region" description="Polar residues" evidence="7">
    <location>
        <begin position="13"/>
        <end position="22"/>
    </location>
</feature>
<feature type="region of interest" description="Disordered" evidence="7">
    <location>
        <begin position="456"/>
        <end position="495"/>
    </location>
</feature>
<keyword evidence="2" id="KW-0812">Transmembrane</keyword>
<evidence type="ECO:0000256" key="1">
    <source>
        <dbReference type="ARBA" id="ARBA00004141"/>
    </source>
</evidence>
<keyword evidence="4" id="KW-0472">Membrane</keyword>
<evidence type="ECO:0000256" key="7">
    <source>
        <dbReference type="SAM" id="MobiDB-lite"/>
    </source>
</evidence>
<evidence type="ECO:0000256" key="4">
    <source>
        <dbReference type="ARBA" id="ARBA00023136"/>
    </source>
</evidence>
<evidence type="ECO:0000313" key="9">
    <source>
        <dbReference type="Proteomes" id="UP000095300"/>
    </source>
</evidence>
<feature type="region of interest" description="Disordered" evidence="7">
    <location>
        <begin position="602"/>
        <end position="632"/>
    </location>
</feature>
<feature type="compositionally biased region" description="Low complexity" evidence="7">
    <location>
        <begin position="1148"/>
        <end position="1163"/>
    </location>
</feature>
<reference evidence="8" key="1">
    <citation type="submission" date="2020-05" db="UniProtKB">
        <authorList>
            <consortium name="EnsemblMetazoa"/>
        </authorList>
    </citation>
    <scope>IDENTIFICATION</scope>
    <source>
        <strain evidence="8">USDA</strain>
    </source>
</reference>
<feature type="region of interest" description="Disordered" evidence="7">
    <location>
        <begin position="1"/>
        <end position="49"/>
    </location>
</feature>
<feature type="compositionally biased region" description="Low complexity" evidence="7">
    <location>
        <begin position="604"/>
        <end position="616"/>
    </location>
</feature>
<dbReference type="InterPro" id="IPR055288">
    <property type="entry name" value="NALCN_aux_factor_1/2"/>
</dbReference>
<dbReference type="GO" id="GO:0098703">
    <property type="term" value="P:calcium ion import across plasma membrane"/>
    <property type="evidence" value="ECO:0007669"/>
    <property type="project" value="TreeGrafter"/>
</dbReference>
<feature type="compositionally biased region" description="Polar residues" evidence="7">
    <location>
        <begin position="77"/>
        <end position="89"/>
    </location>
</feature>
<feature type="region of interest" description="Disordered" evidence="7">
    <location>
        <begin position="77"/>
        <end position="116"/>
    </location>
</feature>
<evidence type="ECO:0000256" key="3">
    <source>
        <dbReference type="ARBA" id="ARBA00022989"/>
    </source>
</evidence>
<organism evidence="8 9">
    <name type="scientific">Stomoxys calcitrans</name>
    <name type="common">Stable fly</name>
    <name type="synonym">Conops calcitrans</name>
    <dbReference type="NCBI Taxonomy" id="35570"/>
    <lineage>
        <taxon>Eukaryota</taxon>
        <taxon>Metazoa</taxon>
        <taxon>Ecdysozoa</taxon>
        <taxon>Arthropoda</taxon>
        <taxon>Hexapoda</taxon>
        <taxon>Insecta</taxon>
        <taxon>Pterygota</taxon>
        <taxon>Neoptera</taxon>
        <taxon>Endopterygota</taxon>
        <taxon>Diptera</taxon>
        <taxon>Brachycera</taxon>
        <taxon>Muscomorpha</taxon>
        <taxon>Muscoidea</taxon>
        <taxon>Muscidae</taxon>
        <taxon>Stomoxys</taxon>
    </lineage>
</organism>
<feature type="compositionally biased region" description="Low complexity" evidence="7">
    <location>
        <begin position="37"/>
        <end position="46"/>
    </location>
</feature>
<dbReference type="PANTHER" id="PTHR15819:SF11">
    <property type="entry name" value="MID1, ISOFORM A"/>
    <property type="match status" value="1"/>
</dbReference>
<dbReference type="OrthoDB" id="10047996at2759"/>
<dbReference type="VEuPathDB" id="VectorBase:SCAU006086"/>
<dbReference type="Proteomes" id="UP000095300">
    <property type="component" value="Unassembled WGS sequence"/>
</dbReference>
<proteinExistence type="inferred from homology"/>
<name>A0A1I8P9L4_STOCA</name>
<evidence type="ECO:0000256" key="2">
    <source>
        <dbReference type="ARBA" id="ARBA00022692"/>
    </source>
</evidence>
<feature type="region of interest" description="Disordered" evidence="7">
    <location>
        <begin position="1145"/>
        <end position="1171"/>
    </location>
</feature>
<feature type="region of interest" description="Disordered" evidence="7">
    <location>
        <begin position="1308"/>
        <end position="1329"/>
    </location>
</feature>
<evidence type="ECO:0000313" key="8">
    <source>
        <dbReference type="EnsemblMetazoa" id="SCAU006086-PA"/>
    </source>
</evidence>
<sequence length="1468" mass="166412">MTKTRRSHAADSNEFTPPSGKQATIAAFGQDNTKGANNTNSNNSTNILDATSHAHHGHSLAADSDDILEFMNKMQQDANANGPSAGISSNDNVDADDVDTIDGNGDVEEDDEEIDDDDVDVDVEEEVDDDIDMNVHNDAAVADNAAFMMQLQQFQQQQQHQQNQANNNIVKMKLTATAHGGAATSRSGSQHFELKYNHLQSNLNGNTNGHTTKPGSSINKNILPNRPYQQSFQLQVQEVAEKVNANLDHNQQKRVTSLTENQSHISRAQLPQLFDEQMEQGPKSHQQQQQQCLEYLGDSAETQPMHLCTQLTSPSHLLAQLRHLRLRNCCERNVYSSLHTLALNATLSGGEQCIRILEDLIELDALASRITCGLTEILFRFDCRQAYSIIHQCEDCKEAYRRWVCSTLVPYFAEPNDVIKPPKFYETATDSGHHPHAAQHPGHYQAAVKNDNNLQHGRSSMALSNSDNQNNAPTSYSISSSSSTTNSNHNNTNMASNMTTSHIMMTMASQHIGSNSSNGKNGTEISSASLSSTSSSSSSSSSILAKRAAISAATSNFITAAMGNSNHNSNNNNNYNDIRQHLQQQHNKGSKNNNSNHHVKRRNVQQLRQEQQQSQRQQHHHQNTKQFNDKLNNNYIPSINALHKRPQTNPSPSSLPRATSSLAAGAAATFTLPAVTRRNTPALTFDDIVFTKNTMTTTKPQALRSATNTRRRTRTFSEGVPNSATVAVDDGGGLGHVATSASSFNSFGHNNHYKSTNKRPKRSDDTSAPVYMGGYKEINPAHQGQNYEQEVQMLQQQHKLQFNDNKVVNQQQQQQQQSLNSISTAINEDSLFAKDPVISKLLKRSKRKVEFRKRRRIRPCLSVCQTVEQKCPYLLPADRAPSIPTQYAGEPTFLCLDYNIAETEEQLRKASHGPNECCYTYCPTTADGICTYCNDFLDTQDIEMEAERINKESTKRIYNITMKARNQDKTNDQSIRVETKIQKKLSASSSSNEEEEHHLKMSTVAIAVRNDTLALNVTRLTERLPYYAYCEGVYYYDDDIDDMPEVAYSEECTALPTVQSRCRIPYFAVNYETSGEIWGSYRKHNEAQKLWLWLSTLLCLWSCYTARVFRLKRLQDKREYHLGQQQQQRQPTQLRTQHDLQRILESHQQQQQPNNNNDNNINNTAFKSKRSPCKNCENREIMLSHNDFGKRAIVWYDITENRLLLIYLRTLRANHTTCNRRALRTNDNKQDNISLKWERAKRRNFHELVRRRQQIDLLYSKNALILLIHYTNRLKSFMQQTQPHRKRKLTHLNRLWWWWRWWTSSSSSSSSSSPSSSSSSSSSSLPLPASLRPASITRPDLKLKLKLRIKLKMFKMKTKTTRRKKKQMNCSNVSFSHCSCSLTSCSCNKTNNYNNNNNTNIKNTKIIMIKKSLSYRMHPTTTNTINRSVDDEANLYEKKSHKTYSTSSISDNGRIIAINIIHYHATIL</sequence>
<gene>
    <name evidence="8" type="primary">106085158</name>
</gene>
<evidence type="ECO:0000256" key="5">
    <source>
        <dbReference type="ARBA" id="ARBA00023180"/>
    </source>
</evidence>
<comment type="similarity">
    <text evidence="6">Belongs to the NALF family.</text>
</comment>